<dbReference type="GeneID" id="54546593"/>
<accession>A0A6A6JRT5</accession>
<gene>
    <name evidence="1" type="ORF">EI97DRAFT_171541</name>
</gene>
<sequence>MIRRYPPTTCSKSSRLELRPIHVKYTSRHASHVSLRLRALHGWMQEASRQPTGALFSAAARPAGFRTNSSAFESCWLRQCSRPRLTGLQFSRTNAFIPPLWGVSMRGFSRSQLWSCETWGPSQSLFPFLFAFVHLSTRLHDMWSLAGSTP</sequence>
<protein>
    <submittedName>
        <fullName evidence="1">Uncharacterized protein</fullName>
    </submittedName>
</protein>
<name>A0A6A6JRT5_WESOR</name>
<evidence type="ECO:0000313" key="1">
    <source>
        <dbReference type="EMBL" id="KAF2279282.1"/>
    </source>
</evidence>
<dbReference type="RefSeq" id="XP_033656821.1">
    <property type="nucleotide sequence ID" value="XM_033793418.1"/>
</dbReference>
<dbReference type="EMBL" id="ML986486">
    <property type="protein sequence ID" value="KAF2279282.1"/>
    <property type="molecule type" value="Genomic_DNA"/>
</dbReference>
<proteinExistence type="predicted"/>
<dbReference type="Proteomes" id="UP000800097">
    <property type="component" value="Unassembled WGS sequence"/>
</dbReference>
<evidence type="ECO:0000313" key="2">
    <source>
        <dbReference type="Proteomes" id="UP000800097"/>
    </source>
</evidence>
<dbReference type="AlphaFoldDB" id="A0A6A6JRT5"/>
<keyword evidence="2" id="KW-1185">Reference proteome</keyword>
<reference evidence="1" key="1">
    <citation type="journal article" date="2020" name="Stud. Mycol.">
        <title>101 Dothideomycetes genomes: a test case for predicting lifestyles and emergence of pathogens.</title>
        <authorList>
            <person name="Haridas S."/>
            <person name="Albert R."/>
            <person name="Binder M."/>
            <person name="Bloem J."/>
            <person name="Labutti K."/>
            <person name="Salamov A."/>
            <person name="Andreopoulos B."/>
            <person name="Baker S."/>
            <person name="Barry K."/>
            <person name="Bills G."/>
            <person name="Bluhm B."/>
            <person name="Cannon C."/>
            <person name="Castanera R."/>
            <person name="Culley D."/>
            <person name="Daum C."/>
            <person name="Ezra D."/>
            <person name="Gonzalez J."/>
            <person name="Henrissat B."/>
            <person name="Kuo A."/>
            <person name="Liang C."/>
            <person name="Lipzen A."/>
            <person name="Lutzoni F."/>
            <person name="Magnuson J."/>
            <person name="Mondo S."/>
            <person name="Nolan M."/>
            <person name="Ohm R."/>
            <person name="Pangilinan J."/>
            <person name="Park H.-J."/>
            <person name="Ramirez L."/>
            <person name="Alfaro M."/>
            <person name="Sun H."/>
            <person name="Tritt A."/>
            <person name="Yoshinaga Y."/>
            <person name="Zwiers L.-H."/>
            <person name="Turgeon B."/>
            <person name="Goodwin S."/>
            <person name="Spatafora J."/>
            <person name="Crous P."/>
            <person name="Grigoriev I."/>
        </authorList>
    </citation>
    <scope>NUCLEOTIDE SEQUENCE</scope>
    <source>
        <strain evidence="1">CBS 379.55</strain>
    </source>
</reference>
<organism evidence="1 2">
    <name type="scientific">Westerdykella ornata</name>
    <dbReference type="NCBI Taxonomy" id="318751"/>
    <lineage>
        <taxon>Eukaryota</taxon>
        <taxon>Fungi</taxon>
        <taxon>Dikarya</taxon>
        <taxon>Ascomycota</taxon>
        <taxon>Pezizomycotina</taxon>
        <taxon>Dothideomycetes</taxon>
        <taxon>Pleosporomycetidae</taxon>
        <taxon>Pleosporales</taxon>
        <taxon>Sporormiaceae</taxon>
        <taxon>Westerdykella</taxon>
    </lineage>
</organism>